<sequence>MCVGQMIGFRSETRNRGRATTETLFMAAAEPGATTKDRVP</sequence>
<proteinExistence type="predicted"/>
<reference evidence="1" key="1">
    <citation type="submission" date="2019-12" db="EMBL/GenBank/DDBJ databases">
        <authorList>
            <person name="Cremers G."/>
        </authorList>
    </citation>
    <scope>NUCLEOTIDE SEQUENCE</scope>
    <source>
        <strain evidence="1">Mbul1</strain>
    </source>
</reference>
<dbReference type="EMBL" id="LR743504">
    <property type="protein sequence ID" value="CAA2104726.1"/>
    <property type="molecule type" value="Genomic_DNA"/>
</dbReference>
<evidence type="ECO:0000313" key="1">
    <source>
        <dbReference type="EMBL" id="CAA2104726.1"/>
    </source>
</evidence>
<organism evidence="1">
    <name type="scientific">Methylobacterium bullatum</name>
    <dbReference type="NCBI Taxonomy" id="570505"/>
    <lineage>
        <taxon>Bacteria</taxon>
        <taxon>Pseudomonadati</taxon>
        <taxon>Pseudomonadota</taxon>
        <taxon>Alphaproteobacteria</taxon>
        <taxon>Hyphomicrobiales</taxon>
        <taxon>Methylobacteriaceae</taxon>
        <taxon>Methylobacterium</taxon>
    </lineage>
</organism>
<name>A0A679J867_9HYPH</name>
<gene>
    <name evidence="1" type="ORF">MBUL_02843</name>
</gene>
<protein>
    <submittedName>
        <fullName evidence="1">Uncharacterized protein</fullName>
    </submittedName>
</protein>
<accession>A0A679J867</accession>
<dbReference type="AlphaFoldDB" id="A0A679J867"/>